<name>A0A815Y9Q6_9BILA</name>
<comment type="caution">
    <text evidence="1">The sequence shown here is derived from an EMBL/GenBank/DDBJ whole genome shotgun (WGS) entry which is preliminary data.</text>
</comment>
<evidence type="ECO:0000313" key="3">
    <source>
        <dbReference type="Proteomes" id="UP000663889"/>
    </source>
</evidence>
<sequence length="33" mass="3731">TSIQIQLLNVLDILEDELTRNVTSIDANSFLNK</sequence>
<dbReference type="AlphaFoldDB" id="A0A815Y9Q6"/>
<dbReference type="EMBL" id="CAJNOU010013951">
    <property type="protein sequence ID" value="CAF1567081.1"/>
    <property type="molecule type" value="Genomic_DNA"/>
</dbReference>
<dbReference type="EMBL" id="CAJOBE010038418">
    <property type="protein sequence ID" value="CAF4317662.1"/>
    <property type="molecule type" value="Genomic_DNA"/>
</dbReference>
<dbReference type="Proteomes" id="UP000663889">
    <property type="component" value="Unassembled WGS sequence"/>
</dbReference>
<organism evidence="1 3">
    <name type="scientific">Rotaria sordida</name>
    <dbReference type="NCBI Taxonomy" id="392033"/>
    <lineage>
        <taxon>Eukaryota</taxon>
        <taxon>Metazoa</taxon>
        <taxon>Spiralia</taxon>
        <taxon>Gnathifera</taxon>
        <taxon>Rotifera</taxon>
        <taxon>Eurotatoria</taxon>
        <taxon>Bdelloidea</taxon>
        <taxon>Philodinida</taxon>
        <taxon>Philodinidae</taxon>
        <taxon>Rotaria</taxon>
    </lineage>
</organism>
<dbReference type="Proteomes" id="UP000663874">
    <property type="component" value="Unassembled WGS sequence"/>
</dbReference>
<feature type="non-terminal residue" evidence="1">
    <location>
        <position position="1"/>
    </location>
</feature>
<protein>
    <submittedName>
        <fullName evidence="1">Uncharacterized protein</fullName>
    </submittedName>
</protein>
<reference evidence="1" key="1">
    <citation type="submission" date="2021-02" db="EMBL/GenBank/DDBJ databases">
        <authorList>
            <person name="Nowell W R."/>
        </authorList>
    </citation>
    <scope>NUCLEOTIDE SEQUENCE</scope>
</reference>
<proteinExistence type="predicted"/>
<evidence type="ECO:0000313" key="1">
    <source>
        <dbReference type="EMBL" id="CAF1567081.1"/>
    </source>
</evidence>
<accession>A0A815Y9Q6</accession>
<evidence type="ECO:0000313" key="2">
    <source>
        <dbReference type="EMBL" id="CAF4317662.1"/>
    </source>
</evidence>
<gene>
    <name evidence="2" type="ORF">FNK824_LOCUS41221</name>
    <name evidence="1" type="ORF">SEV965_LOCUS39415</name>
</gene>